<comment type="caution">
    <text evidence="8">The sequence shown here is derived from an EMBL/GenBank/DDBJ whole genome shotgun (WGS) entry which is preliminary data.</text>
</comment>
<feature type="transmembrane region" description="Helical" evidence="6">
    <location>
        <begin position="350"/>
        <end position="368"/>
    </location>
</feature>
<evidence type="ECO:0000256" key="5">
    <source>
        <dbReference type="SAM" id="MobiDB-lite"/>
    </source>
</evidence>
<dbReference type="PRINTS" id="PR01036">
    <property type="entry name" value="TCRTETB"/>
</dbReference>
<evidence type="ECO:0000313" key="9">
    <source>
        <dbReference type="Proteomes" id="UP000184267"/>
    </source>
</evidence>
<dbReference type="InterPro" id="IPR011701">
    <property type="entry name" value="MFS"/>
</dbReference>
<feature type="transmembrane region" description="Helical" evidence="6">
    <location>
        <begin position="57"/>
        <end position="75"/>
    </location>
</feature>
<feature type="region of interest" description="Disordered" evidence="5">
    <location>
        <begin position="521"/>
        <end position="561"/>
    </location>
</feature>
<keyword evidence="3 6" id="KW-1133">Transmembrane helix</keyword>
<dbReference type="EMBL" id="MNAD01000511">
    <property type="protein sequence ID" value="OJT12195.1"/>
    <property type="molecule type" value="Genomic_DNA"/>
</dbReference>
<dbReference type="Pfam" id="PF07690">
    <property type="entry name" value="MFS_1"/>
    <property type="match status" value="1"/>
</dbReference>
<dbReference type="PANTHER" id="PTHR23501">
    <property type="entry name" value="MAJOR FACILITATOR SUPERFAMILY"/>
    <property type="match status" value="1"/>
</dbReference>
<dbReference type="GO" id="GO:0022857">
    <property type="term" value="F:transmembrane transporter activity"/>
    <property type="evidence" value="ECO:0007669"/>
    <property type="project" value="InterPro"/>
</dbReference>
<dbReference type="InterPro" id="IPR036259">
    <property type="entry name" value="MFS_trans_sf"/>
</dbReference>
<feature type="transmembrane region" description="Helical" evidence="6">
    <location>
        <begin position="318"/>
        <end position="338"/>
    </location>
</feature>
<comment type="subcellular location">
    <subcellularLocation>
        <location evidence="1">Membrane</location>
        <topology evidence="1">Multi-pass membrane protein</topology>
    </subcellularLocation>
</comment>
<evidence type="ECO:0000259" key="7">
    <source>
        <dbReference type="PROSITE" id="PS50850"/>
    </source>
</evidence>
<feature type="transmembrane region" description="Helical" evidence="6">
    <location>
        <begin position="87"/>
        <end position="105"/>
    </location>
</feature>
<dbReference type="OrthoDB" id="10021397at2759"/>
<feature type="transmembrane region" description="Helical" evidence="6">
    <location>
        <begin position="144"/>
        <end position="163"/>
    </location>
</feature>
<evidence type="ECO:0000256" key="6">
    <source>
        <dbReference type="SAM" id="Phobius"/>
    </source>
</evidence>
<feature type="domain" description="Major facilitator superfamily (MFS) profile" evidence="7">
    <location>
        <begin position="22"/>
        <end position="507"/>
    </location>
</feature>
<feature type="compositionally biased region" description="Basic and acidic residues" evidence="5">
    <location>
        <begin position="521"/>
        <end position="532"/>
    </location>
</feature>
<dbReference type="GO" id="GO:0005886">
    <property type="term" value="C:plasma membrane"/>
    <property type="evidence" value="ECO:0007669"/>
    <property type="project" value="TreeGrafter"/>
</dbReference>
<feature type="transmembrane region" description="Helical" evidence="6">
    <location>
        <begin position="241"/>
        <end position="261"/>
    </location>
</feature>
<dbReference type="SUPFAM" id="SSF103473">
    <property type="entry name" value="MFS general substrate transporter"/>
    <property type="match status" value="1"/>
</dbReference>
<evidence type="ECO:0000256" key="1">
    <source>
        <dbReference type="ARBA" id="ARBA00004141"/>
    </source>
</evidence>
<evidence type="ECO:0000256" key="3">
    <source>
        <dbReference type="ARBA" id="ARBA00022989"/>
    </source>
</evidence>
<accession>A0A1M2VX71</accession>
<dbReference type="InterPro" id="IPR020846">
    <property type="entry name" value="MFS_dom"/>
</dbReference>
<dbReference type="STRING" id="154538.A0A1M2VX71"/>
<dbReference type="PANTHER" id="PTHR23501:SF102">
    <property type="entry name" value="DRUG TRANSPORTER, PUTATIVE (AFU_ORTHOLOGUE AFUA_3G08530)-RELATED"/>
    <property type="match status" value="1"/>
</dbReference>
<dbReference type="Proteomes" id="UP000184267">
    <property type="component" value="Unassembled WGS sequence"/>
</dbReference>
<dbReference type="AlphaFoldDB" id="A0A1M2VX71"/>
<sequence length="561" mass="59388">MSSDPVVATPAKKGKGRNFWLSFTAVVVCNFLSALDLAGVSTALPTITDELNGGEKFVWVGAAYGLAAAAVIPSTGRLADILGRKPVLLTCVFFFFLGSALAGSAQNMNWLIGARAVQGIGGGGIINLALIVVSDLVPLAERGIYQGFLIMTWALAAAIGPIIGGSLAEKASWRWLFYLNLPLAGIAFFLVALFLRVRTPTGSLRHKLARIDWLGNALIIAGTTLVLIAVTWGGIRFPWDSAHVLGPLIAGAILLLIFLVYERTVPSEPTFPLDVLANRTSLAGYIATFFHGIVSISIIYYLPVYFQACKIDSPIRSSVHALATTLIASPFSIVCGVLVKGSNKYRPANYIGWALTLIGVGLLTMLKADASTGQWVGFQILAAAGFGMIWASTVFPILAPVPVTRVAPALACYNFCRTFAQTWGIAISATILQNELKNRLPPAFVAQFPAGIEIAYAAIPLIPTLEPGLRAEVQDAFAASMAKVWFATLGFAAAGAATVLLLSEVPMQKYTDDAYALEEKPAAGRGVGRGEAEMGMGKGGERDSEERVAMKSADSAATEDI</sequence>
<reference evidence="8 9" key="1">
    <citation type="submission" date="2016-10" db="EMBL/GenBank/DDBJ databases">
        <title>Genome sequence of the basidiomycete white-rot fungus Trametes pubescens.</title>
        <authorList>
            <person name="Makela M.R."/>
            <person name="Granchi Z."/>
            <person name="Peng M."/>
            <person name="De Vries R.P."/>
            <person name="Grigoriev I."/>
            <person name="Riley R."/>
            <person name="Hilden K."/>
        </authorList>
    </citation>
    <scope>NUCLEOTIDE SEQUENCE [LARGE SCALE GENOMIC DNA]</scope>
    <source>
        <strain evidence="8 9">FBCC735</strain>
    </source>
</reference>
<dbReference type="PROSITE" id="PS00216">
    <property type="entry name" value="SUGAR_TRANSPORT_1"/>
    <property type="match status" value="1"/>
</dbReference>
<feature type="transmembrane region" description="Helical" evidence="6">
    <location>
        <begin position="20"/>
        <end position="45"/>
    </location>
</feature>
<keyword evidence="9" id="KW-1185">Reference proteome</keyword>
<gene>
    <name evidence="8" type="ORF">TRAPUB_11251</name>
</gene>
<feature type="transmembrane region" description="Helical" evidence="6">
    <location>
        <begin position="482"/>
        <end position="502"/>
    </location>
</feature>
<dbReference type="OMA" id="GGAIMQS"/>
<protein>
    <recommendedName>
        <fullName evidence="7">Major facilitator superfamily (MFS) profile domain-containing protein</fullName>
    </recommendedName>
</protein>
<proteinExistence type="predicted"/>
<organism evidence="8 9">
    <name type="scientific">Trametes pubescens</name>
    <name type="common">White-rot fungus</name>
    <dbReference type="NCBI Taxonomy" id="154538"/>
    <lineage>
        <taxon>Eukaryota</taxon>
        <taxon>Fungi</taxon>
        <taxon>Dikarya</taxon>
        <taxon>Basidiomycota</taxon>
        <taxon>Agaricomycotina</taxon>
        <taxon>Agaricomycetes</taxon>
        <taxon>Polyporales</taxon>
        <taxon>Polyporaceae</taxon>
        <taxon>Trametes</taxon>
    </lineage>
</organism>
<feature type="transmembrane region" description="Helical" evidence="6">
    <location>
        <begin position="117"/>
        <end position="137"/>
    </location>
</feature>
<evidence type="ECO:0000313" key="8">
    <source>
        <dbReference type="EMBL" id="OJT12195.1"/>
    </source>
</evidence>
<feature type="transmembrane region" description="Helical" evidence="6">
    <location>
        <begin position="216"/>
        <end position="235"/>
    </location>
</feature>
<dbReference type="Gene3D" id="1.20.1250.20">
    <property type="entry name" value="MFS general substrate transporter like domains"/>
    <property type="match status" value="2"/>
</dbReference>
<name>A0A1M2VX71_TRAPU</name>
<feature type="transmembrane region" description="Helical" evidence="6">
    <location>
        <begin position="282"/>
        <end position="306"/>
    </location>
</feature>
<evidence type="ECO:0000256" key="4">
    <source>
        <dbReference type="ARBA" id="ARBA00023136"/>
    </source>
</evidence>
<dbReference type="InterPro" id="IPR005829">
    <property type="entry name" value="Sugar_transporter_CS"/>
</dbReference>
<feature type="transmembrane region" description="Helical" evidence="6">
    <location>
        <begin position="380"/>
        <end position="399"/>
    </location>
</feature>
<feature type="transmembrane region" description="Helical" evidence="6">
    <location>
        <begin position="175"/>
        <end position="195"/>
    </location>
</feature>
<keyword evidence="4 6" id="KW-0472">Membrane</keyword>
<keyword evidence="2 6" id="KW-0812">Transmembrane</keyword>
<dbReference type="PROSITE" id="PS50850">
    <property type="entry name" value="MFS"/>
    <property type="match status" value="1"/>
</dbReference>
<feature type="compositionally biased region" description="Basic and acidic residues" evidence="5">
    <location>
        <begin position="539"/>
        <end position="549"/>
    </location>
</feature>
<evidence type="ECO:0000256" key="2">
    <source>
        <dbReference type="ARBA" id="ARBA00022692"/>
    </source>
</evidence>